<dbReference type="InterPro" id="IPR029061">
    <property type="entry name" value="THDP-binding"/>
</dbReference>
<evidence type="ECO:0000259" key="4">
    <source>
        <dbReference type="Pfam" id="PF00205"/>
    </source>
</evidence>
<dbReference type="InterPro" id="IPR011766">
    <property type="entry name" value="TPP_enzyme_TPP-bd"/>
</dbReference>
<dbReference type="AlphaFoldDB" id="A0A317MR87"/>
<dbReference type="SUPFAM" id="SSF52467">
    <property type="entry name" value="DHS-like NAD/FAD-binding domain"/>
    <property type="match status" value="1"/>
</dbReference>
<comment type="caution">
    <text evidence="7">The sequence shown here is derived from an EMBL/GenBank/DDBJ whole genome shotgun (WGS) entry which is preliminary data.</text>
</comment>
<feature type="domain" description="Thiamine pyrophosphate enzyme central" evidence="4">
    <location>
        <begin position="195"/>
        <end position="329"/>
    </location>
</feature>
<organism evidence="7 8">
    <name type="scientific">Plasticicumulans acidivorans</name>
    <dbReference type="NCBI Taxonomy" id="886464"/>
    <lineage>
        <taxon>Bacteria</taxon>
        <taxon>Pseudomonadati</taxon>
        <taxon>Pseudomonadota</taxon>
        <taxon>Gammaproteobacteria</taxon>
        <taxon>Candidatus Competibacteraceae</taxon>
        <taxon>Plasticicumulans</taxon>
    </lineage>
</organism>
<protein>
    <submittedName>
        <fullName evidence="7">Acetolactate synthase large subunit</fullName>
    </submittedName>
</protein>
<name>A0A317MR87_9GAMM</name>
<dbReference type="GO" id="GO:0003984">
    <property type="term" value="F:acetolactate synthase activity"/>
    <property type="evidence" value="ECO:0007669"/>
    <property type="project" value="TreeGrafter"/>
</dbReference>
<sequence length="554" mass="59024">MSTLPPRSGARLLVDTLLGCGARLGFCVPGESYLAVLDALYASRERFRLITCRQEGGAAYMAEAAGKLSGQPGICFVTRGPGACNAAIGVHTAQQDSTPMLLFIGQIARGDTDREAFQEVDYRQMFGPLAKWVTQIESAERVPEIVGRAWHVACSGRPGPVVIALPEDMLSESASVADALPAPLAAPLLDGESLNAVSRALLHAERPLLIAGGSVWNAAGRAALQRFAERWQLPVAAGFRRQDLFDNRHPLYAGELGTSVAPALATRVKDADLLLVFGSRLGEMSTNGYTLVQAPVPTQALIHIHPDAGELNRVFRPQLALCTHPAQAALQLAGLDAPSGLRWSAWTQQAHADYLANLQPGQPVGALDMGEVMRVLAAELPQDAIVTTGAGNYTGWPQRFHRFSHYPTQLAPTSGAMGYGVPAAIAAKAVHPQRTVVGFAGDGCFLMNGQELATAVQHGLAPLLLVVDNGMYGTIRMHQERRFPDHTIATALENPDFAALARSYGAFGETVSNTAEFAPALRRALAAGRLALLHLRIDPELISTRGTLSGLRAR</sequence>
<evidence type="ECO:0000313" key="8">
    <source>
        <dbReference type="Proteomes" id="UP000246569"/>
    </source>
</evidence>
<dbReference type="FunFam" id="3.40.50.970:FF:000007">
    <property type="entry name" value="Acetolactate synthase"/>
    <property type="match status" value="1"/>
</dbReference>
<dbReference type="PANTHER" id="PTHR18968">
    <property type="entry name" value="THIAMINE PYROPHOSPHATE ENZYMES"/>
    <property type="match status" value="1"/>
</dbReference>
<feature type="domain" description="Thiamine pyrophosphate enzyme TPP-binding" evidence="5">
    <location>
        <begin position="389"/>
        <end position="534"/>
    </location>
</feature>
<dbReference type="InterPro" id="IPR045229">
    <property type="entry name" value="TPP_enz"/>
</dbReference>
<dbReference type="Pfam" id="PF00205">
    <property type="entry name" value="TPP_enzyme_M"/>
    <property type="match status" value="1"/>
</dbReference>
<dbReference type="EMBL" id="QGTJ01000012">
    <property type="protein sequence ID" value="PWV59122.1"/>
    <property type="molecule type" value="Genomic_DNA"/>
</dbReference>
<gene>
    <name evidence="7" type="ORF">C7443_112122</name>
</gene>
<dbReference type="GO" id="GO:0030976">
    <property type="term" value="F:thiamine pyrophosphate binding"/>
    <property type="evidence" value="ECO:0007669"/>
    <property type="project" value="InterPro"/>
</dbReference>
<dbReference type="InterPro" id="IPR000399">
    <property type="entry name" value="TPP-bd_CS"/>
</dbReference>
<dbReference type="RefSeq" id="WP_110019967.1">
    <property type="nucleotide sequence ID" value="NZ_QGTJ01000012.1"/>
</dbReference>
<evidence type="ECO:0000256" key="2">
    <source>
        <dbReference type="ARBA" id="ARBA00023052"/>
    </source>
</evidence>
<keyword evidence="8" id="KW-1185">Reference proteome</keyword>
<dbReference type="PROSITE" id="PS00187">
    <property type="entry name" value="TPP_ENZYMES"/>
    <property type="match status" value="1"/>
</dbReference>
<dbReference type="Proteomes" id="UP000246569">
    <property type="component" value="Unassembled WGS sequence"/>
</dbReference>
<dbReference type="GO" id="GO:0009097">
    <property type="term" value="P:isoleucine biosynthetic process"/>
    <property type="evidence" value="ECO:0007669"/>
    <property type="project" value="TreeGrafter"/>
</dbReference>
<evidence type="ECO:0000259" key="6">
    <source>
        <dbReference type="Pfam" id="PF02776"/>
    </source>
</evidence>
<dbReference type="GO" id="GO:0005948">
    <property type="term" value="C:acetolactate synthase complex"/>
    <property type="evidence" value="ECO:0007669"/>
    <property type="project" value="TreeGrafter"/>
</dbReference>
<evidence type="ECO:0000256" key="1">
    <source>
        <dbReference type="ARBA" id="ARBA00007812"/>
    </source>
</evidence>
<dbReference type="PANTHER" id="PTHR18968:SF120">
    <property type="entry name" value="ACETOLACTATE SYNTHASE LARGE SUBUNIT"/>
    <property type="match status" value="1"/>
</dbReference>
<dbReference type="GO" id="GO:0009099">
    <property type="term" value="P:L-valine biosynthetic process"/>
    <property type="evidence" value="ECO:0007669"/>
    <property type="project" value="TreeGrafter"/>
</dbReference>
<reference evidence="7 8" key="1">
    <citation type="submission" date="2018-05" db="EMBL/GenBank/DDBJ databases">
        <title>Genomic Encyclopedia of Type Strains, Phase IV (KMG-IV): sequencing the most valuable type-strain genomes for metagenomic binning, comparative biology and taxonomic classification.</title>
        <authorList>
            <person name="Goeker M."/>
        </authorList>
    </citation>
    <scope>NUCLEOTIDE SEQUENCE [LARGE SCALE GENOMIC DNA]</scope>
    <source>
        <strain evidence="7 8">DSM 23606</strain>
    </source>
</reference>
<dbReference type="NCBIfam" id="NF006052">
    <property type="entry name" value="PRK08199.1"/>
    <property type="match status" value="1"/>
</dbReference>
<dbReference type="InterPro" id="IPR029035">
    <property type="entry name" value="DHS-like_NAD/FAD-binding_dom"/>
</dbReference>
<proteinExistence type="inferred from homology"/>
<dbReference type="CDD" id="cd00568">
    <property type="entry name" value="TPP_enzymes"/>
    <property type="match status" value="1"/>
</dbReference>
<evidence type="ECO:0000259" key="5">
    <source>
        <dbReference type="Pfam" id="PF02775"/>
    </source>
</evidence>
<dbReference type="SUPFAM" id="SSF52518">
    <property type="entry name" value="Thiamin diphosphate-binding fold (THDP-binding)"/>
    <property type="match status" value="2"/>
</dbReference>
<dbReference type="CDD" id="cd07035">
    <property type="entry name" value="TPP_PYR_POX_like"/>
    <property type="match status" value="1"/>
</dbReference>
<comment type="similarity">
    <text evidence="1 3">Belongs to the TPP enzyme family.</text>
</comment>
<dbReference type="InterPro" id="IPR012001">
    <property type="entry name" value="Thiamin_PyroP_enz_TPP-bd_dom"/>
</dbReference>
<dbReference type="GO" id="GO:0050660">
    <property type="term" value="F:flavin adenine dinucleotide binding"/>
    <property type="evidence" value="ECO:0007669"/>
    <property type="project" value="TreeGrafter"/>
</dbReference>
<dbReference type="InterPro" id="IPR012000">
    <property type="entry name" value="Thiamin_PyroP_enz_cen_dom"/>
</dbReference>
<evidence type="ECO:0000256" key="3">
    <source>
        <dbReference type="RuleBase" id="RU362132"/>
    </source>
</evidence>
<dbReference type="Gene3D" id="3.40.50.970">
    <property type="match status" value="2"/>
</dbReference>
<keyword evidence="2 3" id="KW-0786">Thiamine pyrophosphate</keyword>
<evidence type="ECO:0000313" key="7">
    <source>
        <dbReference type="EMBL" id="PWV59122.1"/>
    </source>
</evidence>
<dbReference type="GO" id="GO:0000287">
    <property type="term" value="F:magnesium ion binding"/>
    <property type="evidence" value="ECO:0007669"/>
    <property type="project" value="InterPro"/>
</dbReference>
<dbReference type="OrthoDB" id="9785953at2"/>
<dbReference type="Gene3D" id="3.40.50.1220">
    <property type="entry name" value="TPP-binding domain"/>
    <property type="match status" value="1"/>
</dbReference>
<accession>A0A317MR87</accession>
<feature type="domain" description="Thiamine pyrophosphate enzyme N-terminal TPP-binding" evidence="6">
    <location>
        <begin position="8"/>
        <end position="124"/>
    </location>
</feature>
<dbReference type="Pfam" id="PF02776">
    <property type="entry name" value="TPP_enzyme_N"/>
    <property type="match status" value="1"/>
</dbReference>
<dbReference type="Pfam" id="PF02775">
    <property type="entry name" value="TPP_enzyme_C"/>
    <property type="match status" value="1"/>
</dbReference>